<dbReference type="SMART" id="SM00254">
    <property type="entry name" value="ShKT"/>
    <property type="match status" value="2"/>
</dbReference>
<gene>
    <name evidence="2" type="primary">WBGene00272698</name>
</gene>
<evidence type="ECO:0000313" key="3">
    <source>
        <dbReference type="Proteomes" id="UP000005239"/>
    </source>
</evidence>
<reference evidence="3" key="1">
    <citation type="journal article" date="2008" name="Nat. Genet.">
        <title>The Pristionchus pacificus genome provides a unique perspective on nematode lifestyle and parasitism.</title>
        <authorList>
            <person name="Dieterich C."/>
            <person name="Clifton S.W."/>
            <person name="Schuster L.N."/>
            <person name="Chinwalla A."/>
            <person name="Delehaunty K."/>
            <person name="Dinkelacker I."/>
            <person name="Fulton L."/>
            <person name="Fulton R."/>
            <person name="Godfrey J."/>
            <person name="Minx P."/>
            <person name="Mitreva M."/>
            <person name="Roeseler W."/>
            <person name="Tian H."/>
            <person name="Witte H."/>
            <person name="Yang S.P."/>
            <person name="Wilson R.K."/>
            <person name="Sommer R.J."/>
        </authorList>
    </citation>
    <scope>NUCLEOTIDE SEQUENCE [LARGE SCALE GENOMIC DNA]</scope>
    <source>
        <strain evidence="3">PS312</strain>
    </source>
</reference>
<sequence length="210" mass="21276">MQLAATTVVLFALVSSTAAQCTGSDHPNCKSWKTNGYCTNAATPLEQRKLYCGVTCGLCNADGTQTAAGGGSIVPPCTDANPSCATWQTQTPPFCANPSYSEAMKKQYCCKTCSTPVPPTTACAAIYAGSGATPLINSAPTTDPLGVAISTVDPVNKVVVKTGCTLILSSNPQGGPITPTGGSPIVGDGNFKTITIAPPDIAMAFTCTCP</sequence>
<protein>
    <submittedName>
        <fullName evidence="2">ShK domain-containing protein</fullName>
    </submittedName>
</protein>
<organism evidence="2 3">
    <name type="scientific">Pristionchus pacificus</name>
    <name type="common">Parasitic nematode worm</name>
    <dbReference type="NCBI Taxonomy" id="54126"/>
    <lineage>
        <taxon>Eukaryota</taxon>
        <taxon>Metazoa</taxon>
        <taxon>Ecdysozoa</taxon>
        <taxon>Nematoda</taxon>
        <taxon>Chromadorea</taxon>
        <taxon>Rhabditida</taxon>
        <taxon>Rhabditina</taxon>
        <taxon>Diplogasteromorpha</taxon>
        <taxon>Diplogasteroidea</taxon>
        <taxon>Neodiplogasteridae</taxon>
        <taxon>Pristionchus</taxon>
    </lineage>
</organism>
<accession>A0A454XWP5</accession>
<dbReference type="Gene3D" id="1.10.10.1940">
    <property type="match status" value="1"/>
</dbReference>
<evidence type="ECO:0000313" key="2">
    <source>
        <dbReference type="EnsemblMetazoa" id="PPA34329.1"/>
    </source>
</evidence>
<dbReference type="PANTHER" id="PTHR46707">
    <property type="entry name" value="PROTEIN CBG07468"/>
    <property type="match status" value="1"/>
</dbReference>
<dbReference type="Pfam" id="PF01549">
    <property type="entry name" value="ShK"/>
    <property type="match status" value="2"/>
</dbReference>
<reference evidence="2" key="2">
    <citation type="submission" date="2022-06" db="UniProtKB">
        <authorList>
            <consortium name="EnsemblMetazoa"/>
        </authorList>
    </citation>
    <scope>IDENTIFICATION</scope>
    <source>
        <strain evidence="2">PS312</strain>
    </source>
</reference>
<dbReference type="InterPro" id="IPR003582">
    <property type="entry name" value="ShKT_dom"/>
</dbReference>
<dbReference type="AlphaFoldDB" id="A0A454XWP5"/>
<evidence type="ECO:0000256" key="1">
    <source>
        <dbReference type="PROSITE-ProRule" id="PRU01005"/>
    </source>
</evidence>
<keyword evidence="3" id="KW-1185">Reference proteome</keyword>
<dbReference type="Proteomes" id="UP000005239">
    <property type="component" value="Unassembled WGS sequence"/>
</dbReference>
<dbReference type="PROSITE" id="PS51670">
    <property type="entry name" value="SHKT"/>
    <property type="match status" value="1"/>
</dbReference>
<proteinExistence type="predicted"/>
<name>A0A454XWP5_PRIPA</name>
<comment type="caution">
    <text evidence="1">Lacks conserved residue(s) required for the propagation of feature annotation.</text>
</comment>
<accession>A0A8R1UN33</accession>
<dbReference type="EnsemblMetazoa" id="PPA34329.1">
    <property type="protein sequence ID" value="PPA34329.1"/>
    <property type="gene ID" value="WBGene00272698"/>
</dbReference>
<dbReference type="PANTHER" id="PTHR46707:SF1">
    <property type="entry name" value="COEXPRESSED WITH POLYCYSTINS-RELATED"/>
    <property type="match status" value="1"/>
</dbReference>